<dbReference type="PANTHER" id="PTHR24421:SF10">
    <property type="entry name" value="NITRATE_NITRITE SENSOR PROTEIN NARQ"/>
    <property type="match status" value="1"/>
</dbReference>
<organism evidence="12 13">
    <name type="scientific">Rhodococcus sovatensis</name>
    <dbReference type="NCBI Taxonomy" id="1805840"/>
    <lineage>
        <taxon>Bacteria</taxon>
        <taxon>Bacillati</taxon>
        <taxon>Actinomycetota</taxon>
        <taxon>Actinomycetes</taxon>
        <taxon>Mycobacteriales</taxon>
        <taxon>Nocardiaceae</taxon>
        <taxon>Rhodococcus</taxon>
    </lineage>
</organism>
<dbReference type="InterPro" id="IPR025828">
    <property type="entry name" value="Put_sensor_dom"/>
</dbReference>
<comment type="catalytic activity">
    <reaction evidence="1">
        <text>ATP + protein L-histidine = ADP + protein N-phospho-L-histidine.</text>
        <dbReference type="EC" id="2.7.13.3"/>
    </reaction>
</comment>
<dbReference type="Pfam" id="PF13796">
    <property type="entry name" value="Sensor"/>
    <property type="match status" value="1"/>
</dbReference>
<keyword evidence="13" id="KW-1185">Reference proteome</keyword>
<dbReference type="Pfam" id="PF07730">
    <property type="entry name" value="HisKA_3"/>
    <property type="match status" value="1"/>
</dbReference>
<dbReference type="InterPro" id="IPR011712">
    <property type="entry name" value="Sig_transdc_His_kin_sub3_dim/P"/>
</dbReference>
<feature type="region of interest" description="Disordered" evidence="9">
    <location>
        <begin position="405"/>
        <end position="425"/>
    </location>
</feature>
<dbReference type="Gene3D" id="3.30.565.10">
    <property type="entry name" value="Histidine kinase-like ATPase, C-terminal domain"/>
    <property type="match status" value="1"/>
</dbReference>
<keyword evidence="10" id="KW-1133">Transmembrane helix</keyword>
<dbReference type="CDD" id="cd16917">
    <property type="entry name" value="HATPase_UhpB-NarQ-NarX-like"/>
    <property type="match status" value="1"/>
</dbReference>
<evidence type="ECO:0000256" key="1">
    <source>
        <dbReference type="ARBA" id="ARBA00000085"/>
    </source>
</evidence>
<feature type="domain" description="Histidine kinase/HSP90-like ATPase" evidence="11">
    <location>
        <begin position="328"/>
        <end position="423"/>
    </location>
</feature>
<feature type="transmembrane region" description="Helical" evidence="10">
    <location>
        <begin position="115"/>
        <end position="146"/>
    </location>
</feature>
<evidence type="ECO:0000259" key="11">
    <source>
        <dbReference type="SMART" id="SM00387"/>
    </source>
</evidence>
<evidence type="ECO:0000256" key="2">
    <source>
        <dbReference type="ARBA" id="ARBA00012438"/>
    </source>
</evidence>
<accession>A0ABZ2PIQ9</accession>
<feature type="transmembrane region" description="Helical" evidence="10">
    <location>
        <begin position="29"/>
        <end position="48"/>
    </location>
</feature>
<evidence type="ECO:0000256" key="7">
    <source>
        <dbReference type="ARBA" id="ARBA00022840"/>
    </source>
</evidence>
<name>A0ABZ2PIQ9_9NOCA</name>
<dbReference type="SUPFAM" id="SSF55874">
    <property type="entry name" value="ATPase domain of HSP90 chaperone/DNA topoisomerase II/histidine kinase"/>
    <property type="match status" value="1"/>
</dbReference>
<dbReference type="RefSeq" id="WP_338887339.1">
    <property type="nucleotide sequence ID" value="NZ_CP147846.1"/>
</dbReference>
<evidence type="ECO:0000256" key="3">
    <source>
        <dbReference type="ARBA" id="ARBA00022553"/>
    </source>
</evidence>
<keyword evidence="10" id="KW-0472">Membrane</keyword>
<evidence type="ECO:0000256" key="10">
    <source>
        <dbReference type="SAM" id="Phobius"/>
    </source>
</evidence>
<dbReference type="PANTHER" id="PTHR24421">
    <property type="entry name" value="NITRATE/NITRITE SENSOR PROTEIN NARX-RELATED"/>
    <property type="match status" value="1"/>
</dbReference>
<dbReference type="EMBL" id="CP147846">
    <property type="protein sequence ID" value="WXG67646.1"/>
    <property type="molecule type" value="Genomic_DNA"/>
</dbReference>
<dbReference type="Pfam" id="PF02518">
    <property type="entry name" value="HATPase_c"/>
    <property type="match status" value="1"/>
</dbReference>
<keyword evidence="7" id="KW-0067">ATP-binding</keyword>
<dbReference type="SMART" id="SM00387">
    <property type="entry name" value="HATPase_c"/>
    <property type="match status" value="1"/>
</dbReference>
<keyword evidence="10" id="KW-0812">Transmembrane</keyword>
<keyword evidence="3" id="KW-0597">Phosphoprotein</keyword>
<evidence type="ECO:0000256" key="6">
    <source>
        <dbReference type="ARBA" id="ARBA00022777"/>
    </source>
</evidence>
<evidence type="ECO:0000256" key="9">
    <source>
        <dbReference type="SAM" id="MobiDB-lite"/>
    </source>
</evidence>
<evidence type="ECO:0000313" key="13">
    <source>
        <dbReference type="Proteomes" id="UP001432000"/>
    </source>
</evidence>
<dbReference type="InterPro" id="IPR003594">
    <property type="entry name" value="HATPase_dom"/>
</dbReference>
<dbReference type="EC" id="2.7.13.3" evidence="2"/>
<feature type="compositionally biased region" description="Polar residues" evidence="9">
    <location>
        <begin position="406"/>
        <end position="416"/>
    </location>
</feature>
<evidence type="ECO:0000256" key="4">
    <source>
        <dbReference type="ARBA" id="ARBA00022679"/>
    </source>
</evidence>
<gene>
    <name evidence="12" type="ORF">WDS16_20800</name>
</gene>
<reference evidence="12 13" key="1">
    <citation type="submission" date="2024-03" db="EMBL/GenBank/DDBJ databases">
        <title>Natural products discovery in diverse microorganisms through a two-stage MS feature dereplication strategy.</title>
        <authorList>
            <person name="Zhang R."/>
        </authorList>
    </citation>
    <scope>NUCLEOTIDE SEQUENCE [LARGE SCALE GENOMIC DNA]</scope>
    <source>
        <strain evidence="12 13">18930</strain>
    </source>
</reference>
<keyword evidence="8" id="KW-0902">Two-component regulatory system</keyword>
<feature type="transmembrane region" description="Helical" evidence="10">
    <location>
        <begin position="166"/>
        <end position="185"/>
    </location>
</feature>
<dbReference type="Proteomes" id="UP001432000">
    <property type="component" value="Chromosome"/>
</dbReference>
<feature type="region of interest" description="Disordered" evidence="9">
    <location>
        <begin position="369"/>
        <end position="388"/>
    </location>
</feature>
<proteinExistence type="predicted"/>
<evidence type="ECO:0000313" key="12">
    <source>
        <dbReference type="EMBL" id="WXG67646.1"/>
    </source>
</evidence>
<protein>
    <recommendedName>
        <fullName evidence="2">histidine kinase</fullName>
        <ecNumber evidence="2">2.7.13.3</ecNumber>
    </recommendedName>
</protein>
<sequence length="425" mass="44539">MHDDSAVAKLRAHRLVDRGILRSSTWRELAFHALHFPVAVAGFAWLLVATTIGVLFAASGVGLPGAAALFASIGWVAAPTRALSAQYLGRPVATPPQTEVRSAMSVFRDPASWRAFAYSGVGFALTGTTFLVSSMLLAIALAAFTFPLWRSNFIGFDGIAFTSNSAGPTLFVVGALLLVLVWPVVNHGLARVQSFVIDALLGPTPSELRLAELAASRDATLEGAHTVLRSIERDLHDGTQARVVNLAMILGDALDRVRSGADPAIIESQLASAVEVTTETLAELRALVRGIHPPVLGSGLEAALQSAVGRAGLPVRLHVDVPTRPSPIVESIAYFAVLELLTNVQKHSNARSASVDISRGPDGLVAEVNDDGQGGARVDDPAAGRGTGLAGVRERVRAVNGHFTIDSPSGGPTTARFTIPETSGR</sequence>
<evidence type="ECO:0000256" key="8">
    <source>
        <dbReference type="ARBA" id="ARBA00023012"/>
    </source>
</evidence>
<keyword evidence="5" id="KW-0547">Nucleotide-binding</keyword>
<feature type="transmembrane region" description="Helical" evidence="10">
    <location>
        <begin position="54"/>
        <end position="78"/>
    </location>
</feature>
<dbReference type="InterPro" id="IPR036890">
    <property type="entry name" value="HATPase_C_sf"/>
</dbReference>
<dbReference type="InterPro" id="IPR050482">
    <property type="entry name" value="Sensor_HK_TwoCompSys"/>
</dbReference>
<evidence type="ECO:0000256" key="5">
    <source>
        <dbReference type="ARBA" id="ARBA00022741"/>
    </source>
</evidence>
<keyword evidence="4" id="KW-0808">Transferase</keyword>
<keyword evidence="6" id="KW-0418">Kinase</keyword>